<evidence type="ECO:0000313" key="2">
    <source>
        <dbReference type="EMBL" id="SUB98051.1"/>
    </source>
</evidence>
<evidence type="ECO:0000313" key="3">
    <source>
        <dbReference type="Proteomes" id="UP000254156"/>
    </source>
</evidence>
<dbReference type="PANTHER" id="PTHR30195:SF15">
    <property type="entry name" value="TYPE I RESTRICTION ENZYME HINDI ENDONUCLEASE SUBUNIT"/>
    <property type="match status" value="1"/>
</dbReference>
<evidence type="ECO:0000256" key="1">
    <source>
        <dbReference type="ARBA" id="ARBA00022747"/>
    </source>
</evidence>
<dbReference type="AlphaFoldDB" id="A0A379EGK6"/>
<dbReference type="Proteomes" id="UP000254156">
    <property type="component" value="Unassembled WGS sequence"/>
</dbReference>
<proteinExistence type="predicted"/>
<dbReference type="EMBL" id="UGTF01000004">
    <property type="protein sequence ID" value="SUB98051.1"/>
    <property type="molecule type" value="Genomic_DNA"/>
</dbReference>
<dbReference type="PANTHER" id="PTHR30195">
    <property type="entry name" value="TYPE I SITE-SPECIFIC DEOXYRIBONUCLEASE PROTEIN SUBUNIT M AND R"/>
    <property type="match status" value="1"/>
</dbReference>
<organism evidence="2 3">
    <name type="scientific">Porphyromonas macacae</name>
    <dbReference type="NCBI Taxonomy" id="28115"/>
    <lineage>
        <taxon>Bacteria</taxon>
        <taxon>Pseudomonadati</taxon>
        <taxon>Bacteroidota</taxon>
        <taxon>Bacteroidia</taxon>
        <taxon>Bacteroidales</taxon>
        <taxon>Porphyromonadaceae</taxon>
        <taxon>Porphyromonas</taxon>
    </lineage>
</organism>
<name>A0A379EGK6_9PORP</name>
<dbReference type="Gene3D" id="3.40.50.300">
    <property type="entry name" value="P-loop containing nucleotide triphosphate hydrolases"/>
    <property type="match status" value="1"/>
</dbReference>
<accession>A0A379EGK6</accession>
<dbReference type="InterPro" id="IPR051268">
    <property type="entry name" value="Type-I_R_enzyme_R_subunit"/>
</dbReference>
<dbReference type="InterPro" id="IPR027417">
    <property type="entry name" value="P-loop_NTPase"/>
</dbReference>
<keyword evidence="1" id="KW-0680">Restriction system</keyword>
<gene>
    <name evidence="2" type="ORF">NCTC11632_02124</name>
</gene>
<dbReference type="GO" id="GO:0009307">
    <property type="term" value="P:DNA restriction-modification system"/>
    <property type="evidence" value="ECO:0007669"/>
    <property type="project" value="UniProtKB-KW"/>
</dbReference>
<reference evidence="2 3" key="1">
    <citation type="submission" date="2018-06" db="EMBL/GenBank/DDBJ databases">
        <authorList>
            <consortium name="Pathogen Informatics"/>
            <person name="Doyle S."/>
        </authorList>
    </citation>
    <scope>NUCLEOTIDE SEQUENCE [LARGE SCALE GENOMIC DNA]</scope>
    <source>
        <strain evidence="2 3">NCTC11632</strain>
    </source>
</reference>
<sequence length="102" mass="12227">MKRLYFGRKLKDHNLLQAITRVNRPYLGMRYGFVIDFADIKRNFKETNEAYLQELNRFNDVDETGIDAATDTFTQVIEDKEEILTQMKKVRQTLFNYTYDKC</sequence>
<protein>
    <submittedName>
        <fullName evidence="2">Type I site-specific deoxyribonuclease, HsdR family</fullName>
    </submittedName>
</protein>